<dbReference type="RefSeq" id="WP_134112876.1">
    <property type="nucleotide sequence ID" value="NZ_SOBG01000004.1"/>
</dbReference>
<dbReference type="SUPFAM" id="SSF102114">
    <property type="entry name" value="Radical SAM enzymes"/>
    <property type="match status" value="1"/>
</dbReference>
<dbReference type="PROSITE" id="PS51918">
    <property type="entry name" value="RADICAL_SAM"/>
    <property type="match status" value="1"/>
</dbReference>
<dbReference type="PANTHER" id="PTHR11135:SF0">
    <property type="entry name" value="ELONGATOR COMPLEX PROTEIN 3"/>
    <property type="match status" value="1"/>
</dbReference>
<dbReference type="GO" id="GO:0003824">
    <property type="term" value="F:catalytic activity"/>
    <property type="evidence" value="ECO:0007669"/>
    <property type="project" value="InterPro"/>
</dbReference>
<dbReference type="PANTHER" id="PTHR11135">
    <property type="entry name" value="HISTONE ACETYLTRANSFERASE-RELATED"/>
    <property type="match status" value="1"/>
</dbReference>
<dbReference type="SMART" id="SM00729">
    <property type="entry name" value="Elp3"/>
    <property type="match status" value="1"/>
</dbReference>
<dbReference type="AlphaFoldDB" id="A0AA46DYL4"/>
<dbReference type="FunFam" id="3.80.30.20:FF:000016">
    <property type="entry name" value="Oxygen-independent coproporphyrinogen III oxidase"/>
    <property type="match status" value="1"/>
</dbReference>
<protein>
    <submittedName>
        <fullName evidence="8">Anaerobic coproporphyrinogen III oxidase</fullName>
    </submittedName>
</protein>
<keyword evidence="6" id="KW-0411">Iron-sulfur</keyword>
<dbReference type="InterPro" id="IPR039661">
    <property type="entry name" value="ELP3"/>
</dbReference>
<dbReference type="InterPro" id="IPR058240">
    <property type="entry name" value="rSAM_sf"/>
</dbReference>
<comment type="cofactor">
    <cofactor evidence="1">
        <name>[4Fe-4S] cluster</name>
        <dbReference type="ChEBI" id="CHEBI:49883"/>
    </cofactor>
</comment>
<dbReference type="Pfam" id="PF16199">
    <property type="entry name" value="Radical_SAM_C"/>
    <property type="match status" value="1"/>
</dbReference>
<dbReference type="CDD" id="cd01335">
    <property type="entry name" value="Radical_SAM"/>
    <property type="match status" value="1"/>
</dbReference>
<dbReference type="GO" id="GO:0002926">
    <property type="term" value="P:tRNA wobble base 5-methoxycarbonylmethyl-2-thiouridinylation"/>
    <property type="evidence" value="ECO:0007669"/>
    <property type="project" value="TreeGrafter"/>
</dbReference>
<dbReference type="InterPro" id="IPR006638">
    <property type="entry name" value="Elp3/MiaA/NifB-like_rSAM"/>
</dbReference>
<dbReference type="Pfam" id="PF04055">
    <property type="entry name" value="Radical_SAM"/>
    <property type="match status" value="1"/>
</dbReference>
<dbReference type="InterPro" id="IPR023404">
    <property type="entry name" value="rSAM_horseshoe"/>
</dbReference>
<organism evidence="8 9">
    <name type="scientific">Hypnocyclicus thermotrophus</name>
    <dbReference type="NCBI Taxonomy" id="1627895"/>
    <lineage>
        <taxon>Bacteria</taxon>
        <taxon>Fusobacteriati</taxon>
        <taxon>Fusobacteriota</taxon>
        <taxon>Fusobacteriia</taxon>
        <taxon>Fusobacteriales</taxon>
        <taxon>Fusobacteriaceae</taxon>
        <taxon>Hypnocyclicus</taxon>
    </lineage>
</organism>
<sequence>MKHYNIPIFIAHYGCPNTCTFCNQNKITGVITNITPNEVKKIIDEYLETLPENSNKEVAFFGGTFTALPLNIQEEFLKIVKSYIDLGVVNGIRLSTRPDCIDDKILSLLKKYNVTTIELGVQSLDNEVLSLSERGYKEEIVYYASELIKKYNIILGIQIMPGLNGSNFNSDLETIKKVVKIKPDIVRIYPTLVINKTKLEILYKRGEFTPLSLNEAIKISALAIAYFELNNIKIIRVGLQPSDDLREDGVIIAGPFHPAFKELVEGKIISLFFDKILSKNKINIIETNPRNMSRVVGINKVNKIKYFNILKIIQNKDINIFEYKINNTIYKREEILKNIIKTWDDGR</sequence>
<evidence type="ECO:0000256" key="3">
    <source>
        <dbReference type="ARBA" id="ARBA00022691"/>
    </source>
</evidence>
<dbReference type="GO" id="GO:0051539">
    <property type="term" value="F:4 iron, 4 sulfur cluster binding"/>
    <property type="evidence" value="ECO:0007669"/>
    <property type="project" value="UniProtKB-KW"/>
</dbReference>
<evidence type="ECO:0000256" key="4">
    <source>
        <dbReference type="ARBA" id="ARBA00022723"/>
    </source>
</evidence>
<feature type="domain" description="Radical SAM core" evidence="7">
    <location>
        <begin position="1"/>
        <end position="233"/>
    </location>
</feature>
<evidence type="ECO:0000256" key="6">
    <source>
        <dbReference type="ARBA" id="ARBA00023014"/>
    </source>
</evidence>
<comment type="caution">
    <text evidence="8">The sequence shown here is derived from an EMBL/GenBank/DDBJ whole genome shotgun (WGS) entry which is preliminary data.</text>
</comment>
<dbReference type="InterPro" id="IPR032432">
    <property type="entry name" value="Radical_SAM_C"/>
</dbReference>
<keyword evidence="4" id="KW-0479">Metal-binding</keyword>
<dbReference type="GO" id="GO:0046872">
    <property type="term" value="F:metal ion binding"/>
    <property type="evidence" value="ECO:0007669"/>
    <property type="project" value="UniProtKB-KW"/>
</dbReference>
<proteinExistence type="predicted"/>
<dbReference type="SFLD" id="SFLDS00029">
    <property type="entry name" value="Radical_SAM"/>
    <property type="match status" value="1"/>
</dbReference>
<dbReference type="Gene3D" id="3.80.30.20">
    <property type="entry name" value="tm_1862 like domain"/>
    <property type="match status" value="1"/>
</dbReference>
<dbReference type="InterPro" id="IPR007197">
    <property type="entry name" value="rSAM"/>
</dbReference>
<dbReference type="EMBL" id="SOBG01000004">
    <property type="protein sequence ID" value="TDT70437.1"/>
    <property type="molecule type" value="Genomic_DNA"/>
</dbReference>
<keyword evidence="9" id="KW-1185">Reference proteome</keyword>
<dbReference type="SFLD" id="SFLDG01086">
    <property type="entry name" value="elongater_protein-like"/>
    <property type="match status" value="1"/>
</dbReference>
<name>A0AA46DYL4_9FUSO</name>
<evidence type="ECO:0000313" key="8">
    <source>
        <dbReference type="EMBL" id="TDT70437.1"/>
    </source>
</evidence>
<gene>
    <name evidence="8" type="ORF">EV215_0982</name>
</gene>
<keyword evidence="5" id="KW-0408">Iron</keyword>
<evidence type="ECO:0000259" key="7">
    <source>
        <dbReference type="PROSITE" id="PS51918"/>
    </source>
</evidence>
<evidence type="ECO:0000256" key="1">
    <source>
        <dbReference type="ARBA" id="ARBA00001966"/>
    </source>
</evidence>
<evidence type="ECO:0000256" key="5">
    <source>
        <dbReference type="ARBA" id="ARBA00023004"/>
    </source>
</evidence>
<evidence type="ECO:0000256" key="2">
    <source>
        <dbReference type="ARBA" id="ARBA00022485"/>
    </source>
</evidence>
<keyword evidence="2" id="KW-0004">4Fe-4S</keyword>
<dbReference type="GO" id="GO:0005737">
    <property type="term" value="C:cytoplasm"/>
    <property type="evidence" value="ECO:0007669"/>
    <property type="project" value="TreeGrafter"/>
</dbReference>
<accession>A0AA46DYL4</accession>
<dbReference type="SFLD" id="SFLDG01082">
    <property type="entry name" value="B12-binding_domain_containing"/>
    <property type="match status" value="1"/>
</dbReference>
<keyword evidence="3" id="KW-0949">S-adenosyl-L-methionine</keyword>
<dbReference type="Proteomes" id="UP000294678">
    <property type="component" value="Unassembled WGS sequence"/>
</dbReference>
<reference evidence="8 9" key="1">
    <citation type="submission" date="2019-03" db="EMBL/GenBank/DDBJ databases">
        <title>Genomic Encyclopedia of Type Strains, Phase IV (KMG-IV): sequencing the most valuable type-strain genomes for metagenomic binning, comparative biology and taxonomic classification.</title>
        <authorList>
            <person name="Goeker M."/>
        </authorList>
    </citation>
    <scope>NUCLEOTIDE SEQUENCE [LARGE SCALE GENOMIC DNA]</scope>
    <source>
        <strain evidence="8 9">DSM 100055</strain>
    </source>
</reference>
<evidence type="ECO:0000313" key="9">
    <source>
        <dbReference type="Proteomes" id="UP000294678"/>
    </source>
</evidence>